<comment type="pathway">
    <text evidence="3 17">Amino-acid biosynthesis; L-isoleucine biosynthesis; L-isoleucine from 2-oxobutanoate: step 4/4.</text>
</comment>
<dbReference type="Gene3D" id="3.30.470.10">
    <property type="match status" value="1"/>
</dbReference>
<dbReference type="InterPro" id="IPR050571">
    <property type="entry name" value="Class-IV_PLP-Dep_Aminotrnsfr"/>
</dbReference>
<evidence type="ECO:0000256" key="3">
    <source>
        <dbReference type="ARBA" id="ARBA00004824"/>
    </source>
</evidence>
<protein>
    <recommendedName>
        <fullName evidence="17">Branched-chain-amino-acid aminotransferase</fullName>
        <shortName evidence="17">BCAT</shortName>
        <ecNumber evidence="17">2.6.1.42</ecNumber>
    </recommendedName>
</protein>
<dbReference type="InterPro" id="IPR036038">
    <property type="entry name" value="Aminotransferase-like"/>
</dbReference>
<comment type="cofactor">
    <cofactor evidence="1 16">
        <name>pyridoxal 5'-phosphate</name>
        <dbReference type="ChEBI" id="CHEBI:597326"/>
    </cofactor>
</comment>
<keyword evidence="7 17" id="KW-0032">Aminotransferase</keyword>
<dbReference type="NCBIfam" id="NF005146">
    <property type="entry name" value="PRK06606.1"/>
    <property type="match status" value="1"/>
</dbReference>
<evidence type="ECO:0000256" key="9">
    <source>
        <dbReference type="ARBA" id="ARBA00022679"/>
    </source>
</evidence>
<evidence type="ECO:0000256" key="17">
    <source>
        <dbReference type="RuleBase" id="RU364094"/>
    </source>
</evidence>
<evidence type="ECO:0000256" key="4">
    <source>
        <dbReference type="ARBA" id="ARBA00004931"/>
    </source>
</evidence>
<dbReference type="GO" id="GO:0009082">
    <property type="term" value="P:branched-chain amino acid biosynthetic process"/>
    <property type="evidence" value="ECO:0007669"/>
    <property type="project" value="UniProtKB-KW"/>
</dbReference>
<dbReference type="InterPro" id="IPR005785">
    <property type="entry name" value="B_amino_transI"/>
</dbReference>
<evidence type="ECO:0000256" key="16">
    <source>
        <dbReference type="RuleBase" id="RU004516"/>
    </source>
</evidence>
<comment type="caution">
    <text evidence="19">The sequence shown here is derived from an EMBL/GenBank/DDBJ whole genome shotgun (WGS) entry which is preliminary data.</text>
</comment>
<keyword evidence="20" id="KW-1185">Reference proteome</keyword>
<comment type="pathway">
    <text evidence="4 17">Amino-acid biosynthesis; L-valine biosynthesis; L-valine from pyruvate: step 4/4.</text>
</comment>
<evidence type="ECO:0000256" key="1">
    <source>
        <dbReference type="ARBA" id="ARBA00001933"/>
    </source>
</evidence>
<evidence type="ECO:0000256" key="11">
    <source>
        <dbReference type="ARBA" id="ARBA00023304"/>
    </source>
</evidence>
<evidence type="ECO:0000256" key="13">
    <source>
        <dbReference type="ARBA" id="ARBA00048798"/>
    </source>
</evidence>
<evidence type="ECO:0000256" key="10">
    <source>
        <dbReference type="ARBA" id="ARBA00022898"/>
    </source>
</evidence>
<evidence type="ECO:0000313" key="19">
    <source>
        <dbReference type="EMBL" id="MCK8785381.1"/>
    </source>
</evidence>
<dbReference type="GO" id="GO:0008652">
    <property type="term" value="P:amino acid biosynthetic process"/>
    <property type="evidence" value="ECO:0007669"/>
    <property type="project" value="UniProtKB-KW"/>
</dbReference>
<dbReference type="EMBL" id="JALPRX010000057">
    <property type="protein sequence ID" value="MCK8785381.1"/>
    <property type="molecule type" value="Genomic_DNA"/>
</dbReference>
<keyword evidence="11 17" id="KW-0100">Branched-chain amino acid biosynthesis</keyword>
<keyword evidence="10 16" id="KW-0663">Pyridoxal phosphate</keyword>
<dbReference type="InterPro" id="IPR001544">
    <property type="entry name" value="Aminotrans_IV"/>
</dbReference>
<evidence type="ECO:0000256" key="2">
    <source>
        <dbReference type="ARBA" id="ARBA00003109"/>
    </source>
</evidence>
<proteinExistence type="inferred from homology"/>
<evidence type="ECO:0000256" key="5">
    <source>
        <dbReference type="ARBA" id="ARBA00005072"/>
    </source>
</evidence>
<evidence type="ECO:0000256" key="15">
    <source>
        <dbReference type="RuleBase" id="RU004106"/>
    </source>
</evidence>
<dbReference type="SUPFAM" id="SSF56752">
    <property type="entry name" value="D-aminoacid aminotransferase-like PLP-dependent enzymes"/>
    <property type="match status" value="1"/>
</dbReference>
<comment type="catalytic activity">
    <reaction evidence="12 17">
        <text>L-valine + 2-oxoglutarate = 3-methyl-2-oxobutanoate + L-glutamate</text>
        <dbReference type="Rhea" id="RHEA:24813"/>
        <dbReference type="ChEBI" id="CHEBI:11851"/>
        <dbReference type="ChEBI" id="CHEBI:16810"/>
        <dbReference type="ChEBI" id="CHEBI:29985"/>
        <dbReference type="ChEBI" id="CHEBI:57762"/>
        <dbReference type="EC" id="2.6.1.42"/>
    </reaction>
</comment>
<keyword evidence="8 17" id="KW-0028">Amino-acid biosynthesis</keyword>
<accession>A0A9X2BVR6</accession>
<dbReference type="PROSITE" id="PS00770">
    <property type="entry name" value="AA_TRANSFER_CLASS_4"/>
    <property type="match status" value="1"/>
</dbReference>
<comment type="similarity">
    <text evidence="6 15">Belongs to the class-IV pyridoxal-phosphate-dependent aminotransferase family.</text>
</comment>
<dbReference type="NCBIfam" id="TIGR01122">
    <property type="entry name" value="ilvE_I"/>
    <property type="match status" value="1"/>
</dbReference>
<evidence type="ECO:0000256" key="14">
    <source>
        <dbReference type="ARBA" id="ARBA00049229"/>
    </source>
</evidence>
<evidence type="ECO:0000256" key="12">
    <source>
        <dbReference type="ARBA" id="ARBA00048212"/>
    </source>
</evidence>
<name>A0A9X2BVR6_9PROT</name>
<sequence>MTLVPFDDRDGWIWFDGALVPWREARPHVLSHGLHYASAVFEGERAYAGPGGGRIFALRAHTERLLASGRLLGFGIPWDAAAIDAACEAVLARNGLRDAYLRPIAWRGSEQIAVSARATRIHLAIAAWEWPNLFGAARARGVRLAMAEWRRPPPEAAPTAAKAAGHYMTGTLSKHAAEEAGCDDALMLGWRGQLAEATGANLFLVIDGALHTPTPDCFLDGITRRAVMDLARRRRIRVVERAIMPGELALADEAFLTGTAAEVTPVREIAGRAYAPGRITETLMADYAALVRGADETDRADQRVAAVRPPSTTSSVPVT</sequence>
<dbReference type="RefSeq" id="WP_248667504.1">
    <property type="nucleotide sequence ID" value="NZ_JALPRX010000057.1"/>
</dbReference>
<dbReference type="GO" id="GO:0005829">
    <property type="term" value="C:cytosol"/>
    <property type="evidence" value="ECO:0007669"/>
    <property type="project" value="TreeGrafter"/>
</dbReference>
<dbReference type="InterPro" id="IPR018300">
    <property type="entry name" value="Aminotrans_IV_CS"/>
</dbReference>
<dbReference type="EC" id="2.6.1.42" evidence="17"/>
<evidence type="ECO:0000256" key="6">
    <source>
        <dbReference type="ARBA" id="ARBA00009320"/>
    </source>
</evidence>
<dbReference type="PANTHER" id="PTHR42743:SF11">
    <property type="entry name" value="AMINODEOXYCHORISMATE LYASE"/>
    <property type="match status" value="1"/>
</dbReference>
<dbReference type="PANTHER" id="PTHR42743">
    <property type="entry name" value="AMINO-ACID AMINOTRANSFERASE"/>
    <property type="match status" value="1"/>
</dbReference>
<evidence type="ECO:0000256" key="8">
    <source>
        <dbReference type="ARBA" id="ARBA00022605"/>
    </source>
</evidence>
<comment type="function">
    <text evidence="2 17">Acts on leucine, isoleucine and valine.</text>
</comment>
<evidence type="ECO:0000256" key="7">
    <source>
        <dbReference type="ARBA" id="ARBA00022576"/>
    </source>
</evidence>
<dbReference type="InterPro" id="IPR043132">
    <property type="entry name" value="BCAT-like_C"/>
</dbReference>
<evidence type="ECO:0000313" key="20">
    <source>
        <dbReference type="Proteomes" id="UP001139516"/>
    </source>
</evidence>
<dbReference type="GO" id="GO:0004084">
    <property type="term" value="F:branched-chain-amino-acid transaminase activity"/>
    <property type="evidence" value="ECO:0007669"/>
    <property type="project" value="UniProtKB-EC"/>
</dbReference>
<dbReference type="Pfam" id="PF01063">
    <property type="entry name" value="Aminotran_4"/>
    <property type="match status" value="1"/>
</dbReference>
<organism evidence="19 20">
    <name type="scientific">Roseomonas acroporae</name>
    <dbReference type="NCBI Taxonomy" id="2937791"/>
    <lineage>
        <taxon>Bacteria</taxon>
        <taxon>Pseudomonadati</taxon>
        <taxon>Pseudomonadota</taxon>
        <taxon>Alphaproteobacteria</taxon>
        <taxon>Acetobacterales</taxon>
        <taxon>Roseomonadaceae</taxon>
        <taxon>Roseomonas</taxon>
    </lineage>
</organism>
<comment type="catalytic activity">
    <reaction evidence="13 17">
        <text>L-isoleucine + 2-oxoglutarate = (S)-3-methyl-2-oxopentanoate + L-glutamate</text>
        <dbReference type="Rhea" id="RHEA:24801"/>
        <dbReference type="ChEBI" id="CHEBI:16810"/>
        <dbReference type="ChEBI" id="CHEBI:29985"/>
        <dbReference type="ChEBI" id="CHEBI:35146"/>
        <dbReference type="ChEBI" id="CHEBI:58045"/>
        <dbReference type="EC" id="2.6.1.42"/>
    </reaction>
</comment>
<keyword evidence="9 17" id="KW-0808">Transferase</keyword>
<evidence type="ECO:0000256" key="18">
    <source>
        <dbReference type="SAM" id="MobiDB-lite"/>
    </source>
</evidence>
<feature type="region of interest" description="Disordered" evidence="18">
    <location>
        <begin position="299"/>
        <end position="319"/>
    </location>
</feature>
<comment type="pathway">
    <text evidence="5 17">Amino-acid biosynthesis; L-leucine biosynthesis; L-leucine from 3-methyl-2-oxobutanoate: step 4/4.</text>
</comment>
<comment type="catalytic activity">
    <reaction evidence="14 17">
        <text>L-leucine + 2-oxoglutarate = 4-methyl-2-oxopentanoate + L-glutamate</text>
        <dbReference type="Rhea" id="RHEA:18321"/>
        <dbReference type="ChEBI" id="CHEBI:16810"/>
        <dbReference type="ChEBI" id="CHEBI:17865"/>
        <dbReference type="ChEBI" id="CHEBI:29985"/>
        <dbReference type="ChEBI" id="CHEBI:57427"/>
        <dbReference type="EC" id="2.6.1.42"/>
    </reaction>
</comment>
<reference evidence="19" key="1">
    <citation type="submission" date="2022-04" db="EMBL/GenBank/DDBJ databases">
        <title>Roseomonas acroporae sp. nov., isolated from coral Acropora digitifera.</title>
        <authorList>
            <person name="Sun H."/>
        </authorList>
    </citation>
    <scope>NUCLEOTIDE SEQUENCE</scope>
    <source>
        <strain evidence="19">NAR14</strain>
    </source>
</reference>
<dbReference type="InterPro" id="IPR043131">
    <property type="entry name" value="BCAT-like_N"/>
</dbReference>
<dbReference type="AlphaFoldDB" id="A0A9X2BVR6"/>
<gene>
    <name evidence="17" type="primary">ilvE</name>
    <name evidence="19" type="ORF">M0638_13405</name>
</gene>
<dbReference type="NCBIfam" id="NF005726">
    <property type="entry name" value="PRK07544.1"/>
    <property type="match status" value="1"/>
</dbReference>
<dbReference type="FunFam" id="3.20.10.10:FF:000002">
    <property type="entry name" value="D-alanine aminotransferase"/>
    <property type="match status" value="1"/>
</dbReference>
<dbReference type="Proteomes" id="UP001139516">
    <property type="component" value="Unassembled WGS sequence"/>
</dbReference>
<feature type="compositionally biased region" description="Polar residues" evidence="18">
    <location>
        <begin position="310"/>
        <end position="319"/>
    </location>
</feature>
<dbReference type="Gene3D" id="3.20.10.10">
    <property type="entry name" value="D-amino Acid Aminotransferase, subunit A, domain 2"/>
    <property type="match status" value="1"/>
</dbReference>